<dbReference type="EMBL" id="JABAGJ010000002">
    <property type="protein sequence ID" value="NMF01978.1"/>
    <property type="molecule type" value="Genomic_DNA"/>
</dbReference>
<dbReference type="Proteomes" id="UP000583419">
    <property type="component" value="Unassembled WGS sequence"/>
</dbReference>
<dbReference type="RefSeq" id="WP_168973200.1">
    <property type="nucleotide sequence ID" value="NZ_JABAGJ010000002.1"/>
</dbReference>
<gene>
    <name evidence="2" type="ORF">HF843_02055</name>
</gene>
<evidence type="ECO:0000313" key="3">
    <source>
        <dbReference type="Proteomes" id="UP000583419"/>
    </source>
</evidence>
<keyword evidence="1" id="KW-1133">Transmembrane helix</keyword>
<keyword evidence="1" id="KW-0812">Transmembrane</keyword>
<name>A0A848D6W2_9BIFI</name>
<reference evidence="2 3" key="1">
    <citation type="submission" date="2020-04" db="EMBL/GenBank/DDBJ databases">
        <authorList>
            <person name="Hitch T.C.A."/>
            <person name="Wylensek D."/>
            <person name="Clavel T."/>
        </authorList>
    </citation>
    <scope>NUCLEOTIDE SEQUENCE [LARGE SCALE GENOMIC DNA]</scope>
    <source>
        <strain evidence="2 3">WCA-130-P53-4B</strain>
    </source>
</reference>
<sequence length="253" mass="26766">MVMNQQSSSIPGIGALGKRASKRWRNEQGFTLIEVIVSIALVLVAGLAAAQFTITAIHTSQAQQQRAAAVSIANGSLEQAEALLGSSKAQEYAAILMKGVTESNSKAAWKVVTDLGAVSDEDMDLLYQPASAADPEDSGIKVKRTATPEESRSSTFTVYTVLGKCYRKQGTAACKSASALGLPTGGLRFGSTDVSSQVWSNTVMPTARFNDGTTTYIPMLRVMVAVTWPDVGSSTRTCVYATSRLIDSDVKAD</sequence>
<evidence type="ECO:0000256" key="1">
    <source>
        <dbReference type="SAM" id="Phobius"/>
    </source>
</evidence>
<evidence type="ECO:0000313" key="2">
    <source>
        <dbReference type="EMBL" id="NMF01978.1"/>
    </source>
</evidence>
<dbReference type="AlphaFoldDB" id="A0A848D6W2"/>
<dbReference type="PROSITE" id="PS00409">
    <property type="entry name" value="PROKAR_NTER_METHYL"/>
    <property type="match status" value="1"/>
</dbReference>
<accession>A0A848D6W2</accession>
<comment type="caution">
    <text evidence="2">The sequence shown here is derived from an EMBL/GenBank/DDBJ whole genome shotgun (WGS) entry which is preliminary data.</text>
</comment>
<dbReference type="Pfam" id="PF07963">
    <property type="entry name" value="N_methyl"/>
    <property type="match status" value="1"/>
</dbReference>
<dbReference type="InterPro" id="IPR012902">
    <property type="entry name" value="N_methyl_site"/>
</dbReference>
<dbReference type="NCBIfam" id="TIGR02532">
    <property type="entry name" value="IV_pilin_GFxxxE"/>
    <property type="match status" value="1"/>
</dbReference>
<proteinExistence type="predicted"/>
<protein>
    <submittedName>
        <fullName evidence="2">Prepilin-type N-terminal cleavage/methylation domain-containing protein</fullName>
    </submittedName>
</protein>
<organism evidence="2 3">
    <name type="scientific">Bifidobacterium boum</name>
    <dbReference type="NCBI Taxonomy" id="78343"/>
    <lineage>
        <taxon>Bacteria</taxon>
        <taxon>Bacillati</taxon>
        <taxon>Actinomycetota</taxon>
        <taxon>Actinomycetes</taxon>
        <taxon>Bifidobacteriales</taxon>
        <taxon>Bifidobacteriaceae</taxon>
        <taxon>Bifidobacterium</taxon>
    </lineage>
</organism>
<keyword evidence="1" id="KW-0472">Membrane</keyword>
<feature type="transmembrane region" description="Helical" evidence="1">
    <location>
        <begin position="29"/>
        <end position="54"/>
    </location>
</feature>